<feature type="transmembrane region" description="Helical" evidence="6">
    <location>
        <begin position="680"/>
        <end position="701"/>
    </location>
</feature>
<keyword evidence="5 6" id="KW-0472">Membrane</keyword>
<dbReference type="InterPro" id="IPR050250">
    <property type="entry name" value="Macrolide_Exporter_MacB"/>
</dbReference>
<dbReference type="Pfam" id="PF02687">
    <property type="entry name" value="FtsX"/>
    <property type="match status" value="2"/>
</dbReference>
<keyword evidence="4 6" id="KW-1133">Transmembrane helix</keyword>
<proteinExistence type="predicted"/>
<keyword evidence="3 6" id="KW-0812">Transmembrane</keyword>
<accession>A0ABU0UBG7</accession>
<evidence type="ECO:0000256" key="2">
    <source>
        <dbReference type="ARBA" id="ARBA00022475"/>
    </source>
</evidence>
<protein>
    <submittedName>
        <fullName evidence="9">ABC transport system permease protein</fullName>
    </submittedName>
</protein>
<feature type="transmembrane region" description="Helical" evidence="6">
    <location>
        <begin position="281"/>
        <end position="303"/>
    </location>
</feature>
<reference evidence="9 10" key="1">
    <citation type="submission" date="2023-07" db="EMBL/GenBank/DDBJ databases">
        <title>Functional and genomic diversity of the sorghum phyllosphere microbiome.</title>
        <authorList>
            <person name="Shade A."/>
        </authorList>
    </citation>
    <scope>NUCLEOTIDE SEQUENCE [LARGE SCALE GENOMIC DNA]</scope>
    <source>
        <strain evidence="9 10">SORGH_AS_0892</strain>
    </source>
</reference>
<feature type="transmembrane region" description="Helical" evidence="6">
    <location>
        <begin position="422"/>
        <end position="446"/>
    </location>
</feature>
<evidence type="ECO:0000259" key="7">
    <source>
        <dbReference type="Pfam" id="PF02687"/>
    </source>
</evidence>
<sequence length="800" mass="88797">MIKNYIKTAWRTIRANRFFSILNISGLAIGICVSLLLFAFIRQELSFDTMYPKAEHIYRVYMKLSAAYNEEKMLTLPNAVGPTLKSDITQVDNMVRLVKDGYGATASIGTGNDNFSEKQLYLADSTLFSIFDFQFIEGNARTAFSNKKSIVLSQSSKEKLFGKQEAIGKLISINQQDTVQVTGVFKDLPANSTLDCNMVMNIMDSWMGQNVHWSNASYETYILLKKGADPGSIAQEATKLIDKYVEKDNQYYTQFFLQPLSAVHLYSADLTSGVTTRSGNITIISTLSVLALLVIIIACINYMNLATAKSQKNAKQVGVNKVLGATRRQLIIRFFVETATISLSAMLIGLVLAIILIPAFNLVGKTDMTIQHLLNWNMLGILAIAWLVITLVAGSYPALFLSGIKSISLMNKGYNKQGQTILIRQILVVCQFSISIVLIIGISIMLTQMSFIRNKDLGYQPENVVSISIRSLKNQEKLNTLGQQVQNLANTVATTFAQSIPGFNESGKSTYKFTTDKQGLPTLSCFTYGKTINTLGLKLLAGTDLPNVIGRTDSTCYVLINEKVMKFLGYKTPEEAIGKHIVTEMSATNSIISGVVRDFNYANLKSEIGGYTYYTMNASSESPRNLLIRYKTADLQSYMEEIKKIYTAIAPDAAFDFFFLDQHVQDQYDNEIRSSNVMTLFSFLTLFIACLGLLGLAAYTAESKSKEIGIRKVLGASVGSIIHLLSANYIKLICIAFLIAGPIAYYLSNSWLNDFVYHIDMPWWAYVVAVLTVTIVAFITIGFQTFKAALLNPVNSLRDE</sequence>
<evidence type="ECO:0000313" key="10">
    <source>
        <dbReference type="Proteomes" id="UP001244640"/>
    </source>
</evidence>
<feature type="domain" description="ABC3 transporter permease C-terminal" evidence="7">
    <location>
        <begin position="289"/>
        <end position="403"/>
    </location>
</feature>
<dbReference type="PANTHER" id="PTHR30572:SF18">
    <property type="entry name" value="ABC-TYPE MACROLIDE FAMILY EXPORT SYSTEM PERMEASE COMPONENT 2"/>
    <property type="match status" value="1"/>
</dbReference>
<keyword evidence="2" id="KW-1003">Cell membrane</keyword>
<feature type="transmembrane region" description="Helical" evidence="6">
    <location>
        <begin position="380"/>
        <end position="401"/>
    </location>
</feature>
<evidence type="ECO:0000256" key="5">
    <source>
        <dbReference type="ARBA" id="ARBA00023136"/>
    </source>
</evidence>
<evidence type="ECO:0000256" key="1">
    <source>
        <dbReference type="ARBA" id="ARBA00004651"/>
    </source>
</evidence>
<name>A0ABU0UBG7_9SPHI</name>
<dbReference type="InterPro" id="IPR003838">
    <property type="entry name" value="ABC3_permease_C"/>
</dbReference>
<feature type="transmembrane region" description="Helical" evidence="6">
    <location>
        <begin position="21"/>
        <end position="41"/>
    </location>
</feature>
<dbReference type="Pfam" id="PF12704">
    <property type="entry name" value="MacB_PCD"/>
    <property type="match status" value="1"/>
</dbReference>
<feature type="domain" description="MacB-like periplasmic core" evidence="8">
    <location>
        <begin position="20"/>
        <end position="239"/>
    </location>
</feature>
<organism evidence="9 10">
    <name type="scientific">Sphingobacterium zeae</name>
    <dbReference type="NCBI Taxonomy" id="1776859"/>
    <lineage>
        <taxon>Bacteria</taxon>
        <taxon>Pseudomonadati</taxon>
        <taxon>Bacteroidota</taxon>
        <taxon>Sphingobacteriia</taxon>
        <taxon>Sphingobacteriales</taxon>
        <taxon>Sphingobacteriaceae</taxon>
        <taxon>Sphingobacterium</taxon>
    </lineage>
</organism>
<evidence type="ECO:0000313" key="9">
    <source>
        <dbReference type="EMBL" id="MDQ1152184.1"/>
    </source>
</evidence>
<evidence type="ECO:0000256" key="6">
    <source>
        <dbReference type="SAM" id="Phobius"/>
    </source>
</evidence>
<dbReference type="RefSeq" id="WP_307187531.1">
    <property type="nucleotide sequence ID" value="NZ_JAUTBA010000001.1"/>
</dbReference>
<dbReference type="InterPro" id="IPR025857">
    <property type="entry name" value="MacB_PCD"/>
</dbReference>
<keyword evidence="10" id="KW-1185">Reference proteome</keyword>
<evidence type="ECO:0000256" key="3">
    <source>
        <dbReference type="ARBA" id="ARBA00022692"/>
    </source>
</evidence>
<feature type="transmembrane region" description="Helical" evidence="6">
    <location>
        <begin position="713"/>
        <end position="743"/>
    </location>
</feature>
<evidence type="ECO:0000256" key="4">
    <source>
        <dbReference type="ARBA" id="ARBA00022989"/>
    </source>
</evidence>
<gene>
    <name evidence="9" type="ORF">QE382_004168</name>
</gene>
<dbReference type="Proteomes" id="UP001244640">
    <property type="component" value="Unassembled WGS sequence"/>
</dbReference>
<comment type="caution">
    <text evidence="9">The sequence shown here is derived from an EMBL/GenBank/DDBJ whole genome shotgun (WGS) entry which is preliminary data.</text>
</comment>
<comment type="subcellular location">
    <subcellularLocation>
        <location evidence="1">Cell membrane</location>
        <topology evidence="1">Multi-pass membrane protein</topology>
    </subcellularLocation>
</comment>
<dbReference type="EMBL" id="JAUTBA010000001">
    <property type="protein sequence ID" value="MDQ1152184.1"/>
    <property type="molecule type" value="Genomic_DNA"/>
</dbReference>
<evidence type="ECO:0000259" key="8">
    <source>
        <dbReference type="Pfam" id="PF12704"/>
    </source>
</evidence>
<feature type="transmembrane region" description="Helical" evidence="6">
    <location>
        <begin position="763"/>
        <end position="783"/>
    </location>
</feature>
<feature type="transmembrane region" description="Helical" evidence="6">
    <location>
        <begin position="334"/>
        <end position="360"/>
    </location>
</feature>
<feature type="domain" description="ABC3 transporter permease C-terminal" evidence="7">
    <location>
        <begin position="680"/>
        <end position="791"/>
    </location>
</feature>
<dbReference type="PANTHER" id="PTHR30572">
    <property type="entry name" value="MEMBRANE COMPONENT OF TRANSPORTER-RELATED"/>
    <property type="match status" value="1"/>
</dbReference>